<reference evidence="5 6" key="1">
    <citation type="journal article" date="2023" name="PLoS ONE">
        <title>Cytospora paraplurivora sp. nov. isolated from orchards with fruit tree decline syndrome in Ontario, Canada.</title>
        <authorList>
            <person name="Ilyukhin E."/>
            <person name="Nguyen H.D.T."/>
            <person name="Castle A.J."/>
            <person name="Ellouze W."/>
        </authorList>
    </citation>
    <scope>NUCLEOTIDE SEQUENCE [LARGE SCALE GENOMIC DNA]</scope>
    <source>
        <strain evidence="5 6">FDS-564</strain>
    </source>
</reference>
<dbReference type="Pfam" id="PF01370">
    <property type="entry name" value="Epimerase"/>
    <property type="match status" value="1"/>
</dbReference>
<comment type="similarity">
    <text evidence="2">Belongs to the NAD(P)-dependent epimerase/dehydratase family. Dihydroflavonol-4-reductase subfamily.</text>
</comment>
<keyword evidence="3" id="KW-0812">Transmembrane</keyword>
<keyword evidence="6" id="KW-1185">Reference proteome</keyword>
<evidence type="ECO:0000313" key="6">
    <source>
        <dbReference type="Proteomes" id="UP001320245"/>
    </source>
</evidence>
<keyword evidence="3" id="KW-1133">Transmembrane helix</keyword>
<dbReference type="InterPro" id="IPR050425">
    <property type="entry name" value="NAD(P)_dehydrat-like"/>
</dbReference>
<gene>
    <name evidence="5" type="ORF">SLS53_006024</name>
</gene>
<dbReference type="Gene3D" id="3.40.50.720">
    <property type="entry name" value="NAD(P)-binding Rossmann-like Domain"/>
    <property type="match status" value="1"/>
</dbReference>
<keyword evidence="3" id="KW-0472">Membrane</keyword>
<protein>
    <recommendedName>
        <fullName evidence="4">NAD-dependent epimerase/dehydratase domain-containing protein</fullName>
    </recommendedName>
</protein>
<dbReference type="InterPro" id="IPR036291">
    <property type="entry name" value="NAD(P)-bd_dom_sf"/>
</dbReference>
<dbReference type="EMBL" id="JAJSPL020000025">
    <property type="protein sequence ID" value="KAK7738505.1"/>
    <property type="molecule type" value="Genomic_DNA"/>
</dbReference>
<proteinExistence type="inferred from homology"/>
<evidence type="ECO:0000256" key="3">
    <source>
        <dbReference type="SAM" id="Phobius"/>
    </source>
</evidence>
<dbReference type="PANTHER" id="PTHR10366">
    <property type="entry name" value="NAD DEPENDENT EPIMERASE/DEHYDRATASE"/>
    <property type="match status" value="1"/>
</dbReference>
<evidence type="ECO:0000313" key="5">
    <source>
        <dbReference type="EMBL" id="KAK7738505.1"/>
    </source>
</evidence>
<feature type="transmembrane region" description="Helical" evidence="3">
    <location>
        <begin position="6"/>
        <end position="27"/>
    </location>
</feature>
<evidence type="ECO:0000256" key="1">
    <source>
        <dbReference type="ARBA" id="ARBA00023002"/>
    </source>
</evidence>
<evidence type="ECO:0000256" key="2">
    <source>
        <dbReference type="ARBA" id="ARBA00023445"/>
    </source>
</evidence>
<name>A0AAN9U629_9PEZI</name>
<dbReference type="SUPFAM" id="SSF51735">
    <property type="entry name" value="NAD(P)-binding Rossmann-fold domains"/>
    <property type="match status" value="1"/>
</dbReference>
<evidence type="ECO:0000259" key="4">
    <source>
        <dbReference type="Pfam" id="PF01370"/>
    </source>
</evidence>
<dbReference type="InterPro" id="IPR001509">
    <property type="entry name" value="Epimerase_deHydtase"/>
</dbReference>
<dbReference type="GO" id="GO:0016616">
    <property type="term" value="F:oxidoreductase activity, acting on the CH-OH group of donors, NAD or NADP as acceptor"/>
    <property type="evidence" value="ECO:0007669"/>
    <property type="project" value="TreeGrafter"/>
</dbReference>
<dbReference type="PANTHER" id="PTHR10366:SF564">
    <property type="entry name" value="STEROL-4-ALPHA-CARBOXYLATE 3-DEHYDROGENASE, DECARBOXYLATING"/>
    <property type="match status" value="1"/>
</dbReference>
<accession>A0AAN9U629</accession>
<comment type="caution">
    <text evidence="5">The sequence shown here is derived from an EMBL/GenBank/DDBJ whole genome shotgun (WGS) entry which is preliminary data.</text>
</comment>
<sequence>MLFKVASTILITGATGLIGFRILLLALEAGHNVRYTARSEEKARIVTSNPAVQKLAPGDRLSAVIIPDFTVDGAFDSALQGVTHIIHAGSPVPDPANEPTTQVFQPTIKISSALLQSALKSPSVRRVVITSSIVANLGLTHGTEKVSASTRVPLPNPLPDTFDNVFEAYVTAKLVTLQNEDNFARTQNLHFTISHVVPGYVFGRNELIVDAASIPTPKNSSNHFLALGFVGAELPFPIQGVFAHIDDVAEAHLRVALDEGTAGKDYGVATKVDYATIFDYVEKAFPKAVEAGVLKRGTVPTTPVNYDSSDAEALLGGKLRSFESAVVDVAGQYLEKLGKEKA</sequence>
<keyword evidence="1" id="KW-0560">Oxidoreductase</keyword>
<dbReference type="Proteomes" id="UP001320245">
    <property type="component" value="Unassembled WGS sequence"/>
</dbReference>
<dbReference type="AlphaFoldDB" id="A0AAN9U629"/>
<organism evidence="5 6">
    <name type="scientific">Cytospora paraplurivora</name>
    <dbReference type="NCBI Taxonomy" id="2898453"/>
    <lineage>
        <taxon>Eukaryota</taxon>
        <taxon>Fungi</taxon>
        <taxon>Dikarya</taxon>
        <taxon>Ascomycota</taxon>
        <taxon>Pezizomycotina</taxon>
        <taxon>Sordariomycetes</taxon>
        <taxon>Sordariomycetidae</taxon>
        <taxon>Diaporthales</taxon>
        <taxon>Cytosporaceae</taxon>
        <taxon>Cytospora</taxon>
    </lineage>
</organism>
<feature type="domain" description="NAD-dependent epimerase/dehydratase" evidence="4">
    <location>
        <begin position="9"/>
        <end position="268"/>
    </location>
</feature>